<evidence type="ECO:0000313" key="3">
    <source>
        <dbReference type="EMBL" id="EYU24018.1"/>
    </source>
</evidence>
<dbReference type="EMBL" id="KI632147">
    <property type="protein sequence ID" value="EYU24018.1"/>
    <property type="molecule type" value="Genomic_DNA"/>
</dbReference>
<dbReference type="Gene3D" id="1.10.720.30">
    <property type="entry name" value="SAP domain"/>
    <property type="match status" value="1"/>
</dbReference>
<name>A0A022Q9V1_ERYGU</name>
<accession>A0A022Q9V1</accession>
<dbReference type="Pfam" id="PF02037">
    <property type="entry name" value="SAP"/>
    <property type="match status" value="1"/>
</dbReference>
<reference evidence="3 4" key="1">
    <citation type="journal article" date="2013" name="Proc. Natl. Acad. Sci. U.S.A.">
        <title>Fine-scale variation in meiotic recombination in Mimulus inferred from population shotgun sequencing.</title>
        <authorList>
            <person name="Hellsten U."/>
            <person name="Wright K.M."/>
            <person name="Jenkins J."/>
            <person name="Shu S."/>
            <person name="Yuan Y."/>
            <person name="Wessler S.R."/>
            <person name="Schmutz J."/>
            <person name="Willis J.H."/>
            <person name="Rokhsar D.S."/>
        </authorList>
    </citation>
    <scope>NUCLEOTIDE SEQUENCE [LARGE SCALE GENOMIC DNA]</scope>
    <source>
        <strain evidence="4">cv. DUN x IM62</strain>
    </source>
</reference>
<dbReference type="STRING" id="4155.A0A022Q9V1"/>
<dbReference type="PANTHER" id="PTHR47031:SF3">
    <property type="entry name" value="SAP DOMAIN-CONTAINING PROTEIN"/>
    <property type="match status" value="1"/>
</dbReference>
<evidence type="ECO:0000259" key="2">
    <source>
        <dbReference type="PROSITE" id="PS50800"/>
    </source>
</evidence>
<dbReference type="AlphaFoldDB" id="A0A022Q9V1"/>
<feature type="compositionally biased region" description="Basic and acidic residues" evidence="1">
    <location>
        <begin position="69"/>
        <end position="93"/>
    </location>
</feature>
<feature type="region of interest" description="Disordered" evidence="1">
    <location>
        <begin position="334"/>
        <end position="355"/>
    </location>
</feature>
<dbReference type="PROSITE" id="PS50800">
    <property type="entry name" value="SAP"/>
    <property type="match status" value="1"/>
</dbReference>
<dbReference type="Proteomes" id="UP000030748">
    <property type="component" value="Unassembled WGS sequence"/>
</dbReference>
<dbReference type="SUPFAM" id="SSF68906">
    <property type="entry name" value="SAP domain"/>
    <property type="match status" value="1"/>
</dbReference>
<protein>
    <recommendedName>
        <fullName evidence="2">SAP domain-containing protein</fullName>
    </recommendedName>
</protein>
<sequence>MSSSPYVKLGSRSLDQWKVTELKEELKRRKLATKGLKEDLVKRLDEAVRIERESVIEYADIDASQSDLPSEKAEPESKVSAKAKDFTVEKADENETVENLAPSSGSQLQVDGINEDGGFTLRLPHSLDDAILEQKRDTHSTQINNEAMHSTVPMETDESKCLQPDQSVQPLKYQVSEVDPDLGFQVTSDSVSTESVSIIEKNEIKVDVITDNVQLELDVKHEMAQPSPSSAVLDGGLSHSMGVEEPIDKKDFGESNEKKDLGERFEEKDIGEPIEKKDIEEPIEKKDFGELIEKKDFEEPIDEKVPMEATNGSTPEIVVIFNNVDGGDLGSAEKLNLDRSSGDDSMEEDVLESKQMEYKSDIISDDVEKSGMPIVREDDDVDVVGHDKPVESKDPIVNNATVSTLTTVKRKFH</sequence>
<dbReference type="PANTHER" id="PTHR47031">
    <property type="entry name" value="SAP DNA-BINDING DOMAIN-CONTAINING PROTEIN"/>
    <property type="match status" value="1"/>
</dbReference>
<feature type="non-terminal residue" evidence="3">
    <location>
        <position position="413"/>
    </location>
</feature>
<evidence type="ECO:0000256" key="1">
    <source>
        <dbReference type="SAM" id="MobiDB-lite"/>
    </source>
</evidence>
<organism evidence="3 4">
    <name type="scientific">Erythranthe guttata</name>
    <name type="common">Yellow monkey flower</name>
    <name type="synonym">Mimulus guttatus</name>
    <dbReference type="NCBI Taxonomy" id="4155"/>
    <lineage>
        <taxon>Eukaryota</taxon>
        <taxon>Viridiplantae</taxon>
        <taxon>Streptophyta</taxon>
        <taxon>Embryophyta</taxon>
        <taxon>Tracheophyta</taxon>
        <taxon>Spermatophyta</taxon>
        <taxon>Magnoliopsida</taxon>
        <taxon>eudicotyledons</taxon>
        <taxon>Gunneridae</taxon>
        <taxon>Pentapetalae</taxon>
        <taxon>asterids</taxon>
        <taxon>lamiids</taxon>
        <taxon>Lamiales</taxon>
        <taxon>Phrymaceae</taxon>
        <taxon>Erythranthe</taxon>
    </lineage>
</organism>
<gene>
    <name evidence="3" type="ORF">MIMGU_mgv1a0022782mg</name>
</gene>
<evidence type="ECO:0000313" key="4">
    <source>
        <dbReference type="Proteomes" id="UP000030748"/>
    </source>
</evidence>
<dbReference type="InterPro" id="IPR003034">
    <property type="entry name" value="SAP_dom"/>
</dbReference>
<feature type="region of interest" description="Disordered" evidence="1">
    <location>
        <begin position="59"/>
        <end position="113"/>
    </location>
</feature>
<dbReference type="SMART" id="SM00513">
    <property type="entry name" value="SAP"/>
    <property type="match status" value="1"/>
</dbReference>
<proteinExistence type="predicted"/>
<keyword evidence="4" id="KW-1185">Reference proteome</keyword>
<dbReference type="InterPro" id="IPR036361">
    <property type="entry name" value="SAP_dom_sf"/>
</dbReference>
<feature type="domain" description="SAP" evidence="2">
    <location>
        <begin position="14"/>
        <end position="48"/>
    </location>
</feature>